<evidence type="ECO:0000256" key="6">
    <source>
        <dbReference type="SAM" id="MobiDB-lite"/>
    </source>
</evidence>
<dbReference type="Pfam" id="PF08676">
    <property type="entry name" value="MutL_C"/>
    <property type="match status" value="1"/>
</dbReference>
<keyword evidence="4 5" id="KW-0234">DNA repair</keyword>
<feature type="domain" description="MutL C-terminal dimerisation" evidence="7">
    <location>
        <begin position="444"/>
        <end position="588"/>
    </location>
</feature>
<reference evidence="9 10" key="1">
    <citation type="journal article" date="2023" name="Microorganisms">
        <title>Thiorhodovibrio frisius and Trv. litoralis spp. nov., Two Novel Members from a Clade of Fastidious Purple Sulfur Bacteria That Exhibit Unique Red-Shifted Light-Harvesting Capabilities.</title>
        <authorList>
            <person name="Methner A."/>
            <person name="Kuzyk S.B."/>
            <person name="Petersen J."/>
            <person name="Bauer S."/>
            <person name="Brinkmann H."/>
            <person name="Sichau K."/>
            <person name="Wanner G."/>
            <person name="Wolf J."/>
            <person name="Neumann-Schaal M."/>
            <person name="Henke P."/>
            <person name="Tank M."/>
            <person name="Sproer C."/>
            <person name="Bunk B."/>
            <person name="Overmann J."/>
        </authorList>
    </citation>
    <scope>NUCLEOTIDE SEQUENCE [LARGE SCALE GENOMIC DNA]</scope>
    <source>
        <strain evidence="9 10">DSM 6702</strain>
    </source>
</reference>
<dbReference type="Gene3D" id="3.30.1370.100">
    <property type="entry name" value="MutL, C-terminal domain, regulatory subdomain"/>
    <property type="match status" value="1"/>
</dbReference>
<evidence type="ECO:0000256" key="3">
    <source>
        <dbReference type="ARBA" id="ARBA00022763"/>
    </source>
</evidence>
<dbReference type="SUPFAM" id="SSF54211">
    <property type="entry name" value="Ribosomal protein S5 domain 2-like"/>
    <property type="match status" value="1"/>
</dbReference>
<comment type="function">
    <text evidence="5">This protein is involved in the repair of mismatches in DNA. It is required for dam-dependent methyl-directed DNA mismatch repair. May act as a 'molecular matchmaker', a protein that promotes the formation of a stable complex between two or more DNA-binding proteins in an ATP-dependent manner without itself being part of a final effector complex.</text>
</comment>
<dbReference type="InterPro" id="IPR038973">
    <property type="entry name" value="MutL/Mlh/Pms-like"/>
</dbReference>
<feature type="domain" description="DNA mismatch repair protein S5" evidence="8">
    <location>
        <begin position="224"/>
        <end position="342"/>
    </location>
</feature>
<dbReference type="InterPro" id="IPR014790">
    <property type="entry name" value="MutL_C"/>
</dbReference>
<evidence type="ECO:0000256" key="1">
    <source>
        <dbReference type="ARBA" id="ARBA00006082"/>
    </source>
</evidence>
<evidence type="ECO:0000256" key="5">
    <source>
        <dbReference type="HAMAP-Rule" id="MF_00149"/>
    </source>
</evidence>
<dbReference type="Gene3D" id="3.30.1540.20">
    <property type="entry name" value="MutL, C-terminal domain, dimerisation subdomain"/>
    <property type="match status" value="1"/>
</dbReference>
<dbReference type="InterPro" id="IPR002099">
    <property type="entry name" value="MutL/Mlh/PMS"/>
</dbReference>
<sequence length="632" mass="68497">MSRIKSLPPQLINQIAAGEVIERPASIVKELVENSLDAGARQIEVLLERGGAKRILVRDDGCGMSAEELPLAVSRHATSKIASLADLESVATLGFRGEALPSMASVARLRILSRRADADHGFAITADGSDQTPAAEPAAHAPGTSVEVLDLFFNTPARRKFLRTEKTELGHIEQLIRRLALAHARVGFRLEHNGRSVLDLRAPSHGDINDGQASDGQASLRRRLEQTLGGDFLDAALMLEDQAVGLRLFGWVAQPAFSRSQADRQFFFVNGRMVRDKLVAHAVRQAYQDVLHHSRHPAYVLFLELDPRQVDVNVHPAKQEVRFREGRQVHDFIFRALHRRLAGGAMAAGALSHGDDSVASPPPEAPPPAQPPASAPLAGRPPPAGGQPSLPLRESAGAYAANFAWQQPWSAAEQALAEAVAGDDQTAAGQDQAAAGEVPPLGFALGQLNGVYVLAQGADGLVIVDMHAAHERVCYERMKTAWQAQGQVRRQPLLVPVSLRLSRAEADLLETHDADLQALGLVVSRLGEEQVAVREIPAMLQGADVEQLLRDLLSDLAEHGQSARLQQQANALLATMACHGSVRANRRLSLPEMNALLRAMESTARSDQCNHGRPTWVKLSRQELDRLFLRGQ</sequence>
<dbReference type="InterPro" id="IPR042120">
    <property type="entry name" value="MutL_C_dimsub"/>
</dbReference>
<organism evidence="9 10">
    <name type="scientific">Thiorhodovibrio winogradskyi</name>
    <dbReference type="NCBI Taxonomy" id="77007"/>
    <lineage>
        <taxon>Bacteria</taxon>
        <taxon>Pseudomonadati</taxon>
        <taxon>Pseudomonadota</taxon>
        <taxon>Gammaproteobacteria</taxon>
        <taxon>Chromatiales</taxon>
        <taxon>Chromatiaceae</taxon>
        <taxon>Thiorhodovibrio</taxon>
    </lineage>
</organism>
<dbReference type="InterPro" id="IPR014762">
    <property type="entry name" value="DNA_mismatch_repair_CS"/>
</dbReference>
<dbReference type="InterPro" id="IPR014721">
    <property type="entry name" value="Ribsml_uS5_D2-typ_fold_subgr"/>
</dbReference>
<dbReference type="Gene3D" id="3.30.565.10">
    <property type="entry name" value="Histidine kinase-like ATPase, C-terminal domain"/>
    <property type="match status" value="1"/>
</dbReference>
<dbReference type="CDD" id="cd16926">
    <property type="entry name" value="HATPase_MutL-MLH-PMS-like"/>
    <property type="match status" value="1"/>
</dbReference>
<evidence type="ECO:0000259" key="8">
    <source>
        <dbReference type="SMART" id="SM01340"/>
    </source>
</evidence>
<dbReference type="Pfam" id="PF01119">
    <property type="entry name" value="DNA_mis_repair"/>
    <property type="match status" value="1"/>
</dbReference>
<dbReference type="CDD" id="cd03482">
    <property type="entry name" value="MutL_Trans_MutL"/>
    <property type="match status" value="1"/>
</dbReference>
<dbReference type="SMART" id="SM01340">
    <property type="entry name" value="DNA_mis_repair"/>
    <property type="match status" value="1"/>
</dbReference>
<dbReference type="NCBIfam" id="TIGR00585">
    <property type="entry name" value="mutl"/>
    <property type="match status" value="1"/>
</dbReference>
<dbReference type="SMART" id="SM00853">
    <property type="entry name" value="MutL_C"/>
    <property type="match status" value="1"/>
</dbReference>
<dbReference type="PANTHER" id="PTHR10073:SF12">
    <property type="entry name" value="DNA MISMATCH REPAIR PROTEIN MLH1"/>
    <property type="match status" value="1"/>
</dbReference>
<evidence type="ECO:0000256" key="4">
    <source>
        <dbReference type="ARBA" id="ARBA00023204"/>
    </source>
</evidence>
<dbReference type="EMBL" id="CP121472">
    <property type="protein sequence ID" value="WPL15497.1"/>
    <property type="molecule type" value="Genomic_DNA"/>
</dbReference>
<accession>A0ABZ0S2N4</accession>
<evidence type="ECO:0000259" key="7">
    <source>
        <dbReference type="SMART" id="SM00853"/>
    </source>
</evidence>
<dbReference type="PROSITE" id="PS00058">
    <property type="entry name" value="DNA_MISMATCH_REPAIR_1"/>
    <property type="match status" value="1"/>
</dbReference>
<keyword evidence="10" id="KW-1185">Reference proteome</keyword>
<dbReference type="InterPro" id="IPR013507">
    <property type="entry name" value="DNA_mismatch_S5_2-like"/>
</dbReference>
<dbReference type="InterPro" id="IPR037198">
    <property type="entry name" value="MutL_C_sf"/>
</dbReference>
<dbReference type="SUPFAM" id="SSF55874">
    <property type="entry name" value="ATPase domain of HSP90 chaperone/DNA topoisomerase II/histidine kinase"/>
    <property type="match status" value="1"/>
</dbReference>
<protein>
    <recommendedName>
        <fullName evidence="2 5">DNA mismatch repair protein MutL</fullName>
    </recommendedName>
</protein>
<comment type="similarity">
    <text evidence="1 5">Belongs to the DNA mismatch repair MutL/HexB family.</text>
</comment>
<evidence type="ECO:0000256" key="2">
    <source>
        <dbReference type="ARBA" id="ARBA00021975"/>
    </source>
</evidence>
<dbReference type="InterPro" id="IPR036890">
    <property type="entry name" value="HATPase_C_sf"/>
</dbReference>
<evidence type="ECO:0000313" key="9">
    <source>
        <dbReference type="EMBL" id="WPL15497.1"/>
    </source>
</evidence>
<dbReference type="InterPro" id="IPR020667">
    <property type="entry name" value="DNA_mismatch_repair_MutL"/>
</dbReference>
<dbReference type="HAMAP" id="MF_00149">
    <property type="entry name" value="DNA_mis_repair"/>
    <property type="match status" value="1"/>
</dbReference>
<dbReference type="InterPro" id="IPR042121">
    <property type="entry name" value="MutL_C_regsub"/>
</dbReference>
<dbReference type="Pfam" id="PF13589">
    <property type="entry name" value="HATPase_c_3"/>
    <property type="match status" value="1"/>
</dbReference>
<evidence type="ECO:0000313" key="10">
    <source>
        <dbReference type="Proteomes" id="UP001432180"/>
    </source>
</evidence>
<proteinExistence type="inferred from homology"/>
<dbReference type="NCBIfam" id="NF000949">
    <property type="entry name" value="PRK00095.1-2"/>
    <property type="match status" value="1"/>
</dbReference>
<feature type="compositionally biased region" description="Pro residues" evidence="6">
    <location>
        <begin position="360"/>
        <end position="385"/>
    </location>
</feature>
<feature type="region of interest" description="Disordered" evidence="6">
    <location>
        <begin position="348"/>
        <end position="392"/>
    </location>
</feature>
<keyword evidence="3 5" id="KW-0227">DNA damage</keyword>
<dbReference type="Gene3D" id="3.30.230.10">
    <property type="match status" value="1"/>
</dbReference>
<gene>
    <name evidence="5 9" type="primary">mutL</name>
    <name evidence="9" type="ORF">Thiowin_00396</name>
</gene>
<dbReference type="SUPFAM" id="SSF118116">
    <property type="entry name" value="DNA mismatch repair protein MutL"/>
    <property type="match status" value="1"/>
</dbReference>
<dbReference type="RefSeq" id="WP_328986067.1">
    <property type="nucleotide sequence ID" value="NZ_CP121472.1"/>
</dbReference>
<dbReference type="InterPro" id="IPR020568">
    <property type="entry name" value="Ribosomal_Su5_D2-typ_SF"/>
</dbReference>
<dbReference type="Proteomes" id="UP001432180">
    <property type="component" value="Chromosome"/>
</dbReference>
<dbReference type="PANTHER" id="PTHR10073">
    <property type="entry name" value="DNA MISMATCH REPAIR PROTEIN MLH, PMS, MUTL"/>
    <property type="match status" value="1"/>
</dbReference>
<name>A0ABZ0S2N4_9GAMM</name>